<organism evidence="2 3">
    <name type="scientific">Pseudonocardia xishanensis</name>
    <dbReference type="NCBI Taxonomy" id="630995"/>
    <lineage>
        <taxon>Bacteria</taxon>
        <taxon>Bacillati</taxon>
        <taxon>Actinomycetota</taxon>
        <taxon>Actinomycetes</taxon>
        <taxon>Pseudonocardiales</taxon>
        <taxon>Pseudonocardiaceae</taxon>
        <taxon>Pseudonocardia</taxon>
    </lineage>
</organism>
<dbReference type="EMBL" id="BAABGT010000034">
    <property type="protein sequence ID" value="GAA4547122.1"/>
    <property type="molecule type" value="Genomic_DNA"/>
</dbReference>
<evidence type="ECO:0000256" key="1">
    <source>
        <dbReference type="SAM" id="MobiDB-lite"/>
    </source>
</evidence>
<sequence length="47" mass="5443">MPMPIVESIKRFLQSPNGRKATEHGKRLAADPRNRERAKSLFARKRP</sequence>
<reference evidence="3" key="1">
    <citation type="journal article" date="2019" name="Int. J. Syst. Evol. Microbiol.">
        <title>The Global Catalogue of Microorganisms (GCM) 10K type strain sequencing project: providing services to taxonomists for standard genome sequencing and annotation.</title>
        <authorList>
            <consortium name="The Broad Institute Genomics Platform"/>
            <consortium name="The Broad Institute Genome Sequencing Center for Infectious Disease"/>
            <person name="Wu L."/>
            <person name="Ma J."/>
        </authorList>
    </citation>
    <scope>NUCLEOTIDE SEQUENCE [LARGE SCALE GENOMIC DNA]</scope>
    <source>
        <strain evidence="3">JCM 17906</strain>
    </source>
</reference>
<keyword evidence="3" id="KW-1185">Reference proteome</keyword>
<evidence type="ECO:0000313" key="2">
    <source>
        <dbReference type="EMBL" id="GAA4547122.1"/>
    </source>
</evidence>
<gene>
    <name evidence="2" type="ORF">GCM10023175_30780</name>
</gene>
<protein>
    <submittedName>
        <fullName evidence="2">Uncharacterized protein</fullName>
    </submittedName>
</protein>
<proteinExistence type="predicted"/>
<feature type="compositionally biased region" description="Basic and acidic residues" evidence="1">
    <location>
        <begin position="20"/>
        <end position="39"/>
    </location>
</feature>
<evidence type="ECO:0000313" key="3">
    <source>
        <dbReference type="Proteomes" id="UP001501598"/>
    </source>
</evidence>
<name>A0ABP8RTI7_9PSEU</name>
<feature type="region of interest" description="Disordered" evidence="1">
    <location>
        <begin position="12"/>
        <end position="47"/>
    </location>
</feature>
<comment type="caution">
    <text evidence="2">The sequence shown here is derived from an EMBL/GenBank/DDBJ whole genome shotgun (WGS) entry which is preliminary data.</text>
</comment>
<dbReference type="Proteomes" id="UP001501598">
    <property type="component" value="Unassembled WGS sequence"/>
</dbReference>
<accession>A0ABP8RTI7</accession>